<name>A0A3N4JFK4_9PEZI</name>
<proteinExistence type="predicted"/>
<sequence>MNAIASMISSRSEAQVGYKFNNLKKSYHKALKLTDQSGWGLDEEDLQRKIGKEVSILFPS</sequence>
<protein>
    <submittedName>
        <fullName evidence="1">Uncharacterized protein</fullName>
    </submittedName>
</protein>
<dbReference type="Proteomes" id="UP000276215">
    <property type="component" value="Unassembled WGS sequence"/>
</dbReference>
<evidence type="ECO:0000313" key="1">
    <source>
        <dbReference type="EMBL" id="RPA95481.1"/>
    </source>
</evidence>
<dbReference type="AlphaFoldDB" id="A0A3N4JFK4"/>
<dbReference type="EMBL" id="ML120425">
    <property type="protein sequence ID" value="RPA95481.1"/>
    <property type="molecule type" value="Genomic_DNA"/>
</dbReference>
<keyword evidence="2" id="KW-1185">Reference proteome</keyword>
<accession>A0A3N4JFK4</accession>
<evidence type="ECO:0000313" key="2">
    <source>
        <dbReference type="Proteomes" id="UP000276215"/>
    </source>
</evidence>
<gene>
    <name evidence="1" type="ORF">L873DRAFT_1812804</name>
</gene>
<reference evidence="1 2" key="1">
    <citation type="journal article" date="2018" name="Nat. Ecol. Evol.">
        <title>Pezizomycetes genomes reveal the molecular basis of ectomycorrhizal truffle lifestyle.</title>
        <authorList>
            <person name="Murat C."/>
            <person name="Payen T."/>
            <person name="Noel B."/>
            <person name="Kuo A."/>
            <person name="Morin E."/>
            <person name="Chen J."/>
            <person name="Kohler A."/>
            <person name="Krizsan K."/>
            <person name="Balestrini R."/>
            <person name="Da Silva C."/>
            <person name="Montanini B."/>
            <person name="Hainaut M."/>
            <person name="Levati E."/>
            <person name="Barry K.W."/>
            <person name="Belfiori B."/>
            <person name="Cichocki N."/>
            <person name="Clum A."/>
            <person name="Dockter R.B."/>
            <person name="Fauchery L."/>
            <person name="Guy J."/>
            <person name="Iotti M."/>
            <person name="Le Tacon F."/>
            <person name="Lindquist E.A."/>
            <person name="Lipzen A."/>
            <person name="Malagnac F."/>
            <person name="Mello A."/>
            <person name="Molinier V."/>
            <person name="Miyauchi S."/>
            <person name="Poulain J."/>
            <person name="Riccioni C."/>
            <person name="Rubini A."/>
            <person name="Sitrit Y."/>
            <person name="Splivallo R."/>
            <person name="Traeger S."/>
            <person name="Wang M."/>
            <person name="Zifcakova L."/>
            <person name="Wipf D."/>
            <person name="Zambonelli A."/>
            <person name="Paolocci F."/>
            <person name="Nowrousian M."/>
            <person name="Ottonello S."/>
            <person name="Baldrian P."/>
            <person name="Spatafora J.W."/>
            <person name="Henrissat B."/>
            <person name="Nagy L.G."/>
            <person name="Aury J.M."/>
            <person name="Wincker P."/>
            <person name="Grigoriev I.V."/>
            <person name="Bonfante P."/>
            <person name="Martin F.M."/>
        </authorList>
    </citation>
    <scope>NUCLEOTIDE SEQUENCE [LARGE SCALE GENOMIC DNA]</scope>
    <source>
        <strain evidence="1 2">120613-1</strain>
    </source>
</reference>
<organism evidence="1 2">
    <name type="scientific">Choiromyces venosus 120613-1</name>
    <dbReference type="NCBI Taxonomy" id="1336337"/>
    <lineage>
        <taxon>Eukaryota</taxon>
        <taxon>Fungi</taxon>
        <taxon>Dikarya</taxon>
        <taxon>Ascomycota</taxon>
        <taxon>Pezizomycotina</taxon>
        <taxon>Pezizomycetes</taxon>
        <taxon>Pezizales</taxon>
        <taxon>Tuberaceae</taxon>
        <taxon>Choiromyces</taxon>
    </lineage>
</organism>